<dbReference type="Proteomes" id="UP000824081">
    <property type="component" value="Unassembled WGS sequence"/>
</dbReference>
<comment type="caution">
    <text evidence="3">The sequence shown here is derived from an EMBL/GenBank/DDBJ whole genome shotgun (WGS) entry which is preliminary data.</text>
</comment>
<protein>
    <submittedName>
        <fullName evidence="3">QueT transporter family protein</fullName>
    </submittedName>
</protein>
<accession>A0A9D1SG82</accession>
<feature type="transmembrane region" description="Helical" evidence="2">
    <location>
        <begin position="42"/>
        <end position="66"/>
    </location>
</feature>
<dbReference type="AlphaFoldDB" id="A0A9D1SG82"/>
<evidence type="ECO:0000313" key="4">
    <source>
        <dbReference type="Proteomes" id="UP000824081"/>
    </source>
</evidence>
<dbReference type="PANTHER" id="PTHR40044">
    <property type="entry name" value="INTEGRAL MEMBRANE PROTEIN-RELATED"/>
    <property type="match status" value="1"/>
</dbReference>
<evidence type="ECO:0000313" key="3">
    <source>
        <dbReference type="EMBL" id="HIU58463.1"/>
    </source>
</evidence>
<feature type="transmembrane region" description="Helical" evidence="2">
    <location>
        <begin position="72"/>
        <end position="89"/>
    </location>
</feature>
<feature type="transmembrane region" description="Helical" evidence="2">
    <location>
        <begin position="12"/>
        <end position="30"/>
    </location>
</feature>
<feature type="region of interest" description="Disordered" evidence="1">
    <location>
        <begin position="176"/>
        <end position="230"/>
    </location>
</feature>
<name>A0A9D1SG82_9FIRM</name>
<dbReference type="InterPro" id="IPR010387">
    <property type="entry name" value="QueT"/>
</dbReference>
<evidence type="ECO:0000256" key="1">
    <source>
        <dbReference type="SAM" id="MobiDB-lite"/>
    </source>
</evidence>
<proteinExistence type="predicted"/>
<keyword evidence="2" id="KW-0812">Transmembrane</keyword>
<keyword evidence="2" id="KW-0472">Membrane</keyword>
<dbReference type="PANTHER" id="PTHR40044:SF1">
    <property type="entry name" value="INTEGRAL MEMBRANE PROTEIN"/>
    <property type="match status" value="1"/>
</dbReference>
<reference evidence="3" key="1">
    <citation type="submission" date="2020-10" db="EMBL/GenBank/DDBJ databases">
        <authorList>
            <person name="Gilroy R."/>
        </authorList>
    </citation>
    <scope>NUCLEOTIDE SEQUENCE</scope>
    <source>
        <strain evidence="3">11687</strain>
    </source>
</reference>
<gene>
    <name evidence="3" type="ORF">IAC57_00025</name>
</gene>
<feature type="transmembrane region" description="Helical" evidence="2">
    <location>
        <begin position="127"/>
        <end position="155"/>
    </location>
</feature>
<dbReference type="Pfam" id="PF06177">
    <property type="entry name" value="QueT"/>
    <property type="match status" value="1"/>
</dbReference>
<sequence length="230" mass="23770">MKGFFTTRRLCRAAVIAALYAVIAIVQPYSSTPVQCRLSEAFTVLPLFFPEAVPGLFIGCFLANVMNGAADMLLGSAATLIAALCTYFIGKAVRNTPVRLILGILPPIVVNALLIPVVFIINGTQNYAYFVEAAIMAAGQAIAVGIFGTALYFAVLGLRKKGVSVFCDDARRSSAAGSADSVNTSDSSVPAASATGKESSENNSDSRDSSENSALSSLSAGKGDSAPRGA</sequence>
<feature type="transmembrane region" description="Helical" evidence="2">
    <location>
        <begin position="101"/>
        <end position="121"/>
    </location>
</feature>
<evidence type="ECO:0000256" key="2">
    <source>
        <dbReference type="SAM" id="Phobius"/>
    </source>
</evidence>
<organism evidence="3 4">
    <name type="scientific">Candidatus Scatosoma pullistercoris</name>
    <dbReference type="NCBI Taxonomy" id="2840934"/>
    <lineage>
        <taxon>Bacteria</taxon>
        <taxon>Bacillati</taxon>
        <taxon>Bacillota</taxon>
        <taxon>Clostridia</taxon>
        <taxon>Candidatus Scatosoma</taxon>
    </lineage>
</organism>
<feature type="compositionally biased region" description="Basic and acidic residues" evidence="1">
    <location>
        <begin position="198"/>
        <end position="210"/>
    </location>
</feature>
<reference evidence="3" key="2">
    <citation type="journal article" date="2021" name="PeerJ">
        <title>Extensive microbial diversity within the chicken gut microbiome revealed by metagenomics and culture.</title>
        <authorList>
            <person name="Gilroy R."/>
            <person name="Ravi A."/>
            <person name="Getino M."/>
            <person name="Pursley I."/>
            <person name="Horton D.L."/>
            <person name="Alikhan N.F."/>
            <person name="Baker D."/>
            <person name="Gharbi K."/>
            <person name="Hall N."/>
            <person name="Watson M."/>
            <person name="Adriaenssens E.M."/>
            <person name="Foster-Nyarko E."/>
            <person name="Jarju S."/>
            <person name="Secka A."/>
            <person name="Antonio M."/>
            <person name="Oren A."/>
            <person name="Chaudhuri R.R."/>
            <person name="La Ragione R."/>
            <person name="Hildebrand F."/>
            <person name="Pallen M.J."/>
        </authorList>
    </citation>
    <scope>NUCLEOTIDE SEQUENCE</scope>
    <source>
        <strain evidence="3">11687</strain>
    </source>
</reference>
<keyword evidence="2" id="KW-1133">Transmembrane helix</keyword>
<dbReference type="EMBL" id="DVMZ01000002">
    <property type="protein sequence ID" value="HIU58463.1"/>
    <property type="molecule type" value="Genomic_DNA"/>
</dbReference>
<feature type="compositionally biased region" description="Low complexity" evidence="1">
    <location>
        <begin position="211"/>
        <end position="220"/>
    </location>
</feature>